<dbReference type="OrthoDB" id="3568330at2"/>
<keyword evidence="2" id="KW-0285">Flavoprotein</keyword>
<name>A0A1G6Y448_9ACTN</name>
<dbReference type="AlphaFoldDB" id="A0A1G6Y448"/>
<keyword evidence="4" id="KW-0560">Oxidoreductase</keyword>
<evidence type="ECO:0000256" key="3">
    <source>
        <dbReference type="ARBA" id="ARBA00022827"/>
    </source>
</evidence>
<dbReference type="STRING" id="1045774.SAMN05421872_111177"/>
<feature type="domain" description="FAD/NAD(P)-binding" evidence="5">
    <location>
        <begin position="6"/>
        <end position="295"/>
    </location>
</feature>
<evidence type="ECO:0000256" key="1">
    <source>
        <dbReference type="ARBA" id="ARBA00001974"/>
    </source>
</evidence>
<evidence type="ECO:0000256" key="2">
    <source>
        <dbReference type="ARBA" id="ARBA00022630"/>
    </source>
</evidence>
<keyword evidence="3" id="KW-0274">FAD</keyword>
<dbReference type="PANTHER" id="PTHR43557:SF2">
    <property type="entry name" value="RIESKE DOMAIN-CONTAINING PROTEIN-RELATED"/>
    <property type="match status" value="1"/>
</dbReference>
<dbReference type="Pfam" id="PF07992">
    <property type="entry name" value="Pyr_redox_2"/>
    <property type="match status" value="1"/>
</dbReference>
<dbReference type="SUPFAM" id="SSF51905">
    <property type="entry name" value="FAD/NAD(P)-binding domain"/>
    <property type="match status" value="2"/>
</dbReference>
<dbReference type="InterPro" id="IPR016156">
    <property type="entry name" value="FAD/NAD-linked_Rdtase_dimer_sf"/>
</dbReference>
<proteinExistence type="predicted"/>
<dbReference type="PRINTS" id="PR00368">
    <property type="entry name" value="FADPNR"/>
</dbReference>
<evidence type="ECO:0000313" key="8">
    <source>
        <dbReference type="Proteomes" id="UP000199034"/>
    </source>
</evidence>
<comment type="cofactor">
    <cofactor evidence="1">
        <name>FAD</name>
        <dbReference type="ChEBI" id="CHEBI:57692"/>
    </cofactor>
</comment>
<dbReference type="GO" id="GO:0016651">
    <property type="term" value="F:oxidoreductase activity, acting on NAD(P)H"/>
    <property type="evidence" value="ECO:0007669"/>
    <property type="project" value="TreeGrafter"/>
</dbReference>
<gene>
    <name evidence="7" type="ORF">SAMN05421872_111177</name>
</gene>
<dbReference type="GO" id="GO:0005737">
    <property type="term" value="C:cytoplasm"/>
    <property type="evidence" value="ECO:0007669"/>
    <property type="project" value="TreeGrafter"/>
</dbReference>
<evidence type="ECO:0000259" key="5">
    <source>
        <dbReference type="Pfam" id="PF07992"/>
    </source>
</evidence>
<dbReference type="Gene3D" id="3.50.50.60">
    <property type="entry name" value="FAD/NAD(P)-binding domain"/>
    <property type="match status" value="2"/>
</dbReference>
<dbReference type="PANTHER" id="PTHR43557">
    <property type="entry name" value="APOPTOSIS-INDUCING FACTOR 1"/>
    <property type="match status" value="1"/>
</dbReference>
<evidence type="ECO:0000256" key="4">
    <source>
        <dbReference type="ARBA" id="ARBA00023002"/>
    </source>
</evidence>
<reference evidence="7 8" key="1">
    <citation type="submission" date="2016-10" db="EMBL/GenBank/DDBJ databases">
        <authorList>
            <person name="de Groot N.N."/>
        </authorList>
    </citation>
    <scope>NUCLEOTIDE SEQUENCE [LARGE SCALE GENOMIC DNA]</scope>
    <source>
        <strain evidence="7 8">CGMCC 4.6858</strain>
    </source>
</reference>
<dbReference type="Pfam" id="PF14759">
    <property type="entry name" value="Reductase_C"/>
    <property type="match status" value="1"/>
</dbReference>
<dbReference type="Proteomes" id="UP000199034">
    <property type="component" value="Unassembled WGS sequence"/>
</dbReference>
<accession>A0A1G6Y448</accession>
<dbReference type="InterPro" id="IPR023753">
    <property type="entry name" value="FAD/NAD-binding_dom"/>
</dbReference>
<feature type="domain" description="Reductase C-terminal" evidence="6">
    <location>
        <begin position="319"/>
        <end position="383"/>
    </location>
</feature>
<protein>
    <submittedName>
        <fullName evidence="7">Reductase C-terminal</fullName>
    </submittedName>
</protein>
<keyword evidence="8" id="KW-1185">Reference proteome</keyword>
<organism evidence="7 8">
    <name type="scientific">Nocardioides lianchengensis</name>
    <dbReference type="NCBI Taxonomy" id="1045774"/>
    <lineage>
        <taxon>Bacteria</taxon>
        <taxon>Bacillati</taxon>
        <taxon>Actinomycetota</taxon>
        <taxon>Actinomycetes</taxon>
        <taxon>Propionibacteriales</taxon>
        <taxon>Nocardioidaceae</taxon>
        <taxon>Nocardioides</taxon>
    </lineage>
</organism>
<sequence length="390" mass="40185">MTDPRRVVVVGASLAGLATARALRAAGYDGDVTVIGDEPHRPYDRPPLSKGFVAGTLSVDDLSLETDDDLALDWRLGERAVALDPGTRTVTLASGTLVPGDAVVVATGSHARRLPGPPLAGVHTLRTLDDALALRSELLPGARLVLVGAGFVGAEIASTARGLGLDVTLVEAAPSPLAGPLGVEVGAMVARLHDAHGVPLLTGVPVAGLAGRDRVSGVVLTDGRVLPADVVVVGVGSVAATDWLAGSGLTIEAGGVACDAAGSTDAPGIWAVGDVAAWHDPSYAGRRRIEHWTDSLQRPARTVAALLGGPVDDPLPAPYFWSEQYGVQVQFAGRRLGDETVTIEAGAPETGDVLAVYRRGETPVAVLGMNQPRLFGRIRRQLSTPVQEFA</sequence>
<dbReference type="InterPro" id="IPR036188">
    <property type="entry name" value="FAD/NAD-bd_sf"/>
</dbReference>
<dbReference type="SUPFAM" id="SSF55424">
    <property type="entry name" value="FAD/NAD-linked reductases, dimerisation (C-terminal) domain"/>
    <property type="match status" value="1"/>
</dbReference>
<dbReference type="EMBL" id="FMZM01000011">
    <property type="protein sequence ID" value="SDD84487.1"/>
    <property type="molecule type" value="Genomic_DNA"/>
</dbReference>
<dbReference type="RefSeq" id="WP_090859966.1">
    <property type="nucleotide sequence ID" value="NZ_FMZM01000011.1"/>
</dbReference>
<dbReference type="PRINTS" id="PR00469">
    <property type="entry name" value="PNDRDTASEII"/>
</dbReference>
<evidence type="ECO:0000313" key="7">
    <source>
        <dbReference type="EMBL" id="SDD84487.1"/>
    </source>
</evidence>
<dbReference type="InterPro" id="IPR050446">
    <property type="entry name" value="FAD-oxidoreductase/Apoptosis"/>
</dbReference>
<dbReference type="Gene3D" id="3.30.390.30">
    <property type="match status" value="1"/>
</dbReference>
<evidence type="ECO:0000259" key="6">
    <source>
        <dbReference type="Pfam" id="PF14759"/>
    </source>
</evidence>
<dbReference type="InterPro" id="IPR028202">
    <property type="entry name" value="Reductase_C"/>
</dbReference>